<evidence type="ECO:0000259" key="1">
    <source>
        <dbReference type="Pfam" id="PF13358"/>
    </source>
</evidence>
<feature type="domain" description="Tc1-like transposase DDE" evidence="1">
    <location>
        <begin position="63"/>
        <end position="203"/>
    </location>
</feature>
<dbReference type="HOGENOM" id="CLU_033666_6_3_1"/>
<dbReference type="InterPro" id="IPR038717">
    <property type="entry name" value="Tc1-like_DDE_dom"/>
</dbReference>
<organism evidence="2 3">
    <name type="scientific">Strigamia maritima</name>
    <name type="common">European centipede</name>
    <name type="synonym">Geophilus maritimus</name>
    <dbReference type="NCBI Taxonomy" id="126957"/>
    <lineage>
        <taxon>Eukaryota</taxon>
        <taxon>Metazoa</taxon>
        <taxon>Ecdysozoa</taxon>
        <taxon>Arthropoda</taxon>
        <taxon>Myriapoda</taxon>
        <taxon>Chilopoda</taxon>
        <taxon>Pleurostigmophora</taxon>
        <taxon>Geophilomorpha</taxon>
        <taxon>Linotaeniidae</taxon>
        <taxon>Strigamia</taxon>
    </lineage>
</organism>
<evidence type="ECO:0000313" key="3">
    <source>
        <dbReference type="Proteomes" id="UP000014500"/>
    </source>
</evidence>
<dbReference type="Proteomes" id="UP000014500">
    <property type="component" value="Unassembled WGS sequence"/>
</dbReference>
<reference evidence="2" key="2">
    <citation type="submission" date="2015-02" db="UniProtKB">
        <authorList>
            <consortium name="EnsemblMetazoa"/>
        </authorList>
    </citation>
    <scope>IDENTIFICATION</scope>
</reference>
<dbReference type="PANTHER" id="PTHR23022:SF129">
    <property type="entry name" value="TRANSPOSABLE ELEMENT TC3 TRANSPOSASE"/>
    <property type="match status" value="1"/>
</dbReference>
<dbReference type="GO" id="GO:0003676">
    <property type="term" value="F:nucleic acid binding"/>
    <property type="evidence" value="ECO:0007669"/>
    <property type="project" value="InterPro"/>
</dbReference>
<protein>
    <recommendedName>
        <fullName evidence="1">Tc1-like transposase DDE domain-containing protein</fullName>
    </recommendedName>
</protein>
<sequence>MDEKKDQEGLKNCLTQFHVLLRKRKQLFYKKRNVQPVMKNVPKEKRLKWNREHMSWKQEWHKVIFSDEKKFNLDGPDGWAYYWHDLRQDDQQGDGSLMVWGAFSWNGKTNLAFPSGRMNANAYQELLEESLLPFAEKIGGVYFEFQQDNAPIHVAKTTWQWFMDNGVQVMDWPPLSPDLNPMENAWGLLSRAVYANGQQYNNIVELKAVFTNCLPSQVTPMLHAMFQMILLLTLLHCCQQCSNINTK</sequence>
<accession>T1IMR3</accession>
<dbReference type="PANTHER" id="PTHR23022">
    <property type="entry name" value="TRANSPOSABLE ELEMENT-RELATED"/>
    <property type="match status" value="1"/>
</dbReference>
<dbReference type="STRING" id="126957.T1IMR3"/>
<dbReference type="InterPro" id="IPR036397">
    <property type="entry name" value="RNaseH_sf"/>
</dbReference>
<proteinExistence type="predicted"/>
<dbReference type="PhylomeDB" id="T1IMR3"/>
<dbReference type="OMA" id="HEGWANI"/>
<evidence type="ECO:0000313" key="2">
    <source>
        <dbReference type="EnsemblMetazoa" id="SMAR002276-PA"/>
    </source>
</evidence>
<dbReference type="Pfam" id="PF13358">
    <property type="entry name" value="DDE_3"/>
    <property type="match status" value="1"/>
</dbReference>
<dbReference type="Gene3D" id="3.30.420.10">
    <property type="entry name" value="Ribonuclease H-like superfamily/Ribonuclease H"/>
    <property type="match status" value="1"/>
</dbReference>
<reference evidence="3" key="1">
    <citation type="submission" date="2011-05" db="EMBL/GenBank/DDBJ databases">
        <authorList>
            <person name="Richards S.R."/>
            <person name="Qu J."/>
            <person name="Jiang H."/>
            <person name="Jhangiani S.N."/>
            <person name="Agravi P."/>
            <person name="Goodspeed R."/>
            <person name="Gross S."/>
            <person name="Mandapat C."/>
            <person name="Jackson L."/>
            <person name="Mathew T."/>
            <person name="Pu L."/>
            <person name="Thornton R."/>
            <person name="Saada N."/>
            <person name="Wilczek-Boney K.B."/>
            <person name="Lee S."/>
            <person name="Kovar C."/>
            <person name="Wu Y."/>
            <person name="Scherer S.E."/>
            <person name="Worley K.C."/>
            <person name="Muzny D.M."/>
            <person name="Gibbs R."/>
        </authorList>
    </citation>
    <scope>NUCLEOTIDE SEQUENCE</scope>
    <source>
        <strain evidence="3">Brora</strain>
    </source>
</reference>
<dbReference type="EMBL" id="JH431094">
    <property type="status" value="NOT_ANNOTATED_CDS"/>
    <property type="molecule type" value="Genomic_DNA"/>
</dbReference>
<dbReference type="InterPro" id="IPR052338">
    <property type="entry name" value="Transposase_5"/>
</dbReference>
<dbReference type="EnsemblMetazoa" id="SMAR002276-RA">
    <property type="protein sequence ID" value="SMAR002276-PA"/>
    <property type="gene ID" value="SMAR002276"/>
</dbReference>
<dbReference type="AlphaFoldDB" id="T1IMR3"/>
<keyword evidence="3" id="KW-1185">Reference proteome</keyword>
<dbReference type="eggNOG" id="ENOG502RZ9M">
    <property type="taxonomic scope" value="Eukaryota"/>
</dbReference>
<name>T1IMR3_STRMM</name>